<dbReference type="Pfam" id="PF13377">
    <property type="entry name" value="Peripla_BP_3"/>
    <property type="match status" value="1"/>
</dbReference>
<organism evidence="5 6">
    <name type="scientific">Marivirga tractuosa (strain ATCC 23168 / DSM 4126 / NBRC 15989 / NCIMB 1408 / VKM B-1430 / H-43)</name>
    <name type="common">Microscilla tractuosa</name>
    <name type="synonym">Flexibacter tractuosus</name>
    <dbReference type="NCBI Taxonomy" id="643867"/>
    <lineage>
        <taxon>Bacteria</taxon>
        <taxon>Pseudomonadati</taxon>
        <taxon>Bacteroidota</taxon>
        <taxon>Cytophagia</taxon>
        <taxon>Cytophagales</taxon>
        <taxon>Marivirgaceae</taxon>
        <taxon>Marivirga</taxon>
    </lineage>
</organism>
<dbReference type="GO" id="GO:0003700">
    <property type="term" value="F:DNA-binding transcription factor activity"/>
    <property type="evidence" value="ECO:0007669"/>
    <property type="project" value="TreeGrafter"/>
</dbReference>
<evidence type="ECO:0000256" key="2">
    <source>
        <dbReference type="ARBA" id="ARBA00023125"/>
    </source>
</evidence>
<dbReference type="Pfam" id="PF00356">
    <property type="entry name" value="LacI"/>
    <property type="match status" value="1"/>
</dbReference>
<dbReference type="GO" id="GO:0000976">
    <property type="term" value="F:transcription cis-regulatory region binding"/>
    <property type="evidence" value="ECO:0007669"/>
    <property type="project" value="TreeGrafter"/>
</dbReference>
<dbReference type="HOGENOM" id="CLU_037628_6_0_10"/>
<dbReference type="eggNOG" id="COG1609">
    <property type="taxonomic scope" value="Bacteria"/>
</dbReference>
<dbReference type="InterPro" id="IPR028082">
    <property type="entry name" value="Peripla_BP_I"/>
</dbReference>
<dbReference type="CDD" id="cd01392">
    <property type="entry name" value="HTH_LacI"/>
    <property type="match status" value="1"/>
</dbReference>
<gene>
    <name evidence="5" type="ordered locus">Ftrac_0131</name>
</gene>
<dbReference type="SUPFAM" id="SSF53822">
    <property type="entry name" value="Periplasmic binding protein-like I"/>
    <property type="match status" value="1"/>
</dbReference>
<dbReference type="Gene3D" id="1.10.260.40">
    <property type="entry name" value="lambda repressor-like DNA-binding domains"/>
    <property type="match status" value="1"/>
</dbReference>
<dbReference type="CDD" id="cd06267">
    <property type="entry name" value="PBP1_LacI_sugar_binding-like"/>
    <property type="match status" value="1"/>
</dbReference>
<sequence length="350" mass="39259">MSKHNIRLKDIAEELGISIPSVSRALNNKADIGEETKRRVFELAEKLHYQRNQFAINFKNQQSFIIGVIIPQIVHHFFSNVISGIIDEAENLGYGVMLYQSNESYESELKGVETFQKSMIDGLIISLSDNTFKVDHLKNLQEHNVPVVLVDKVNPDMDSAKIICDDYKGAYYATEHLISIGKKKIAHITGSLEPHTTRERCKGFESALRHYNLPLVPNLIKKCNLVSREEGYLTTLALLAEPEIPDAIFCATDPTAIGAIKAIKEKGLRIPDDIAVIGFSDWKMSSIVDPPLSSVSQPDFEMGRKAVELVVKEIQLTRENKPVKHETHVMETSLVLRESTLGKSKKVPLN</sequence>
<dbReference type="RefSeq" id="WP_013452293.1">
    <property type="nucleotide sequence ID" value="NC_014759.1"/>
</dbReference>
<protein>
    <submittedName>
        <fullName evidence="5">Transcriptional regulator, LacI family</fullName>
    </submittedName>
</protein>
<dbReference type="InterPro" id="IPR010982">
    <property type="entry name" value="Lambda_DNA-bd_dom_sf"/>
</dbReference>
<keyword evidence="3" id="KW-0804">Transcription</keyword>
<evidence type="ECO:0000313" key="6">
    <source>
        <dbReference type="Proteomes" id="UP000008720"/>
    </source>
</evidence>
<reference evidence="5 6" key="1">
    <citation type="journal article" date="2011" name="Stand. Genomic Sci.">
        <title>Complete genome sequence of Marivirga tractuosa type strain (H-43).</title>
        <authorList>
            <person name="Pagani I."/>
            <person name="Chertkov O."/>
            <person name="Lapidus A."/>
            <person name="Lucas S."/>
            <person name="Del Rio T.G."/>
            <person name="Tice H."/>
            <person name="Copeland A."/>
            <person name="Cheng J.F."/>
            <person name="Nolan M."/>
            <person name="Saunders E."/>
            <person name="Pitluck S."/>
            <person name="Held B."/>
            <person name="Goodwin L."/>
            <person name="Liolios K."/>
            <person name="Ovchinikova G."/>
            <person name="Ivanova N."/>
            <person name="Mavromatis K."/>
            <person name="Pati A."/>
            <person name="Chen A."/>
            <person name="Palaniappan K."/>
            <person name="Land M."/>
            <person name="Hauser L."/>
            <person name="Jeffries C.D."/>
            <person name="Detter J.C."/>
            <person name="Han C."/>
            <person name="Tapia R."/>
            <person name="Ngatchou-Djao O.D."/>
            <person name="Rohde M."/>
            <person name="Goker M."/>
            <person name="Spring S."/>
            <person name="Sikorski J."/>
            <person name="Woyke T."/>
            <person name="Bristow J."/>
            <person name="Eisen J.A."/>
            <person name="Markowitz V."/>
            <person name="Hugenholtz P."/>
            <person name="Klenk H.P."/>
            <person name="Kyrpides N.C."/>
        </authorList>
    </citation>
    <scope>NUCLEOTIDE SEQUENCE [LARGE SCALE GENOMIC DNA]</scope>
    <source>
        <strain evidence="6">ATCC 23168 / DSM 4126 / NBRC 15989 / NCIMB 1408 / VKM B-1430 / H-43</strain>
    </source>
</reference>
<dbReference type="SMART" id="SM00354">
    <property type="entry name" value="HTH_LACI"/>
    <property type="match status" value="1"/>
</dbReference>
<keyword evidence="6" id="KW-1185">Reference proteome</keyword>
<dbReference type="InterPro" id="IPR046335">
    <property type="entry name" value="LacI/GalR-like_sensor"/>
</dbReference>
<keyword evidence="1" id="KW-0805">Transcription regulation</keyword>
<dbReference type="InterPro" id="IPR000843">
    <property type="entry name" value="HTH_LacI"/>
</dbReference>
<dbReference type="PROSITE" id="PS50932">
    <property type="entry name" value="HTH_LACI_2"/>
    <property type="match status" value="1"/>
</dbReference>
<evidence type="ECO:0000256" key="3">
    <source>
        <dbReference type="ARBA" id="ARBA00023163"/>
    </source>
</evidence>
<evidence type="ECO:0000259" key="4">
    <source>
        <dbReference type="PROSITE" id="PS50932"/>
    </source>
</evidence>
<proteinExistence type="predicted"/>
<dbReference type="EMBL" id="CP002349">
    <property type="protein sequence ID" value="ADR20142.1"/>
    <property type="molecule type" value="Genomic_DNA"/>
</dbReference>
<dbReference type="STRING" id="643867.Ftrac_0131"/>
<dbReference type="Proteomes" id="UP000008720">
    <property type="component" value="Chromosome"/>
</dbReference>
<dbReference type="PANTHER" id="PTHR30146:SF109">
    <property type="entry name" value="HTH-TYPE TRANSCRIPTIONAL REGULATOR GALS"/>
    <property type="match status" value="1"/>
</dbReference>
<evidence type="ECO:0000313" key="5">
    <source>
        <dbReference type="EMBL" id="ADR20142.1"/>
    </source>
</evidence>
<dbReference type="Gene3D" id="3.40.50.2300">
    <property type="match status" value="2"/>
</dbReference>
<dbReference type="AlphaFoldDB" id="E4TKG2"/>
<evidence type="ECO:0000256" key="1">
    <source>
        <dbReference type="ARBA" id="ARBA00023015"/>
    </source>
</evidence>
<dbReference type="KEGG" id="mtt:Ftrac_0131"/>
<accession>E4TKG2</accession>
<dbReference type="SUPFAM" id="SSF47413">
    <property type="entry name" value="lambda repressor-like DNA-binding domains"/>
    <property type="match status" value="1"/>
</dbReference>
<feature type="domain" description="HTH lacI-type" evidence="4">
    <location>
        <begin position="6"/>
        <end position="60"/>
    </location>
</feature>
<dbReference type="OrthoDB" id="867148at2"/>
<keyword evidence="2" id="KW-0238">DNA-binding</keyword>
<dbReference type="PANTHER" id="PTHR30146">
    <property type="entry name" value="LACI-RELATED TRANSCRIPTIONAL REPRESSOR"/>
    <property type="match status" value="1"/>
</dbReference>
<name>E4TKG2_MARTH</name>